<feature type="domain" description="NAD(P)-binding" evidence="1">
    <location>
        <begin position="7"/>
        <end position="124"/>
    </location>
</feature>
<evidence type="ECO:0000259" key="1">
    <source>
        <dbReference type="Pfam" id="PF13460"/>
    </source>
</evidence>
<evidence type="ECO:0000313" key="3">
    <source>
        <dbReference type="Proteomes" id="UP001165044"/>
    </source>
</evidence>
<dbReference type="InterPro" id="IPR016040">
    <property type="entry name" value="NAD(P)-bd_dom"/>
</dbReference>
<dbReference type="SUPFAM" id="SSF51735">
    <property type="entry name" value="NAD(P)-binding Rossmann-fold domains"/>
    <property type="match status" value="1"/>
</dbReference>
<gene>
    <name evidence="2" type="ORF">GETHED_01120</name>
</gene>
<dbReference type="RefSeq" id="WP_285605839.1">
    <property type="nucleotide sequence ID" value="NZ_BSDC01000001.1"/>
</dbReference>
<dbReference type="InterPro" id="IPR036291">
    <property type="entry name" value="NAD(P)-bd_dom_sf"/>
</dbReference>
<protein>
    <submittedName>
        <fullName evidence="2">Epimerase</fullName>
    </submittedName>
</protein>
<dbReference type="PANTHER" id="PTHR14097:SF8">
    <property type="entry name" value="NAD(P)-BINDING DOMAIN-CONTAINING PROTEIN"/>
    <property type="match status" value="1"/>
</dbReference>
<dbReference type="Pfam" id="PF13460">
    <property type="entry name" value="NAD_binding_10"/>
    <property type="match status" value="1"/>
</dbReference>
<dbReference type="PANTHER" id="PTHR14097">
    <property type="entry name" value="OXIDOREDUCTASE HTATIP2"/>
    <property type="match status" value="1"/>
</dbReference>
<reference evidence="2" key="1">
    <citation type="journal article" date="2023" name="Antonie Van Leeuwenhoek">
        <title>Mesoterricola silvestris gen. nov., sp. nov., Mesoterricola sediminis sp. nov., Geothrix oryzae sp. nov., Geothrix edaphica sp. nov., Geothrix rubra sp. nov., and Geothrix limicola sp. nov., six novel members of Acidobacteriota isolated from soils.</title>
        <authorList>
            <person name="Itoh H."/>
            <person name="Sugisawa Y."/>
            <person name="Mise K."/>
            <person name="Xu Z."/>
            <person name="Kuniyasu M."/>
            <person name="Ushijima N."/>
            <person name="Kawano K."/>
            <person name="Kobayashi E."/>
            <person name="Shiratori Y."/>
            <person name="Masuda Y."/>
            <person name="Senoo K."/>
        </authorList>
    </citation>
    <scope>NUCLEOTIDE SEQUENCE</scope>
    <source>
        <strain evidence="2">Red802</strain>
    </source>
</reference>
<dbReference type="EMBL" id="BSDC01000001">
    <property type="protein sequence ID" value="GLH65748.1"/>
    <property type="molecule type" value="Genomic_DNA"/>
</dbReference>
<dbReference type="Gene3D" id="3.40.50.720">
    <property type="entry name" value="NAD(P)-binding Rossmann-like Domain"/>
    <property type="match status" value="1"/>
</dbReference>
<name>A0ABQ5PTM0_9BACT</name>
<comment type="caution">
    <text evidence="2">The sequence shown here is derived from an EMBL/GenBank/DDBJ whole genome shotgun (WGS) entry which is preliminary data.</text>
</comment>
<proteinExistence type="predicted"/>
<dbReference type="Proteomes" id="UP001165044">
    <property type="component" value="Unassembled WGS sequence"/>
</dbReference>
<keyword evidence="3" id="KW-1185">Reference proteome</keyword>
<sequence>MKVLLFGATGMIGQGVLRECLRDPGVSQVVALVRKPSGQTHAKLKEIVHGDFFDYRAVEPDLAGLDACFFCLGVSAAGLPEAEYQRLTYDLTLAAAVTLARLNPSMAFVYVSGAGTDSTEQGRTMWARVKGRTENALRRLPFRAVYLFRPGLIQPLHGIRSRTGWYQAIYTVLGPCFPLLRRLFPKAILTTEELGRAMLRVARDGAPAAVLEAADLIALGAPPAPAAAP</sequence>
<organism evidence="2 3">
    <name type="scientific">Geothrix edaphica</name>
    <dbReference type="NCBI Taxonomy" id="2927976"/>
    <lineage>
        <taxon>Bacteria</taxon>
        <taxon>Pseudomonadati</taxon>
        <taxon>Acidobacteriota</taxon>
        <taxon>Holophagae</taxon>
        <taxon>Holophagales</taxon>
        <taxon>Holophagaceae</taxon>
        <taxon>Geothrix</taxon>
    </lineage>
</organism>
<evidence type="ECO:0000313" key="2">
    <source>
        <dbReference type="EMBL" id="GLH65748.1"/>
    </source>
</evidence>
<accession>A0ABQ5PTM0</accession>